<feature type="domain" description="VOC" evidence="1">
    <location>
        <begin position="3"/>
        <end position="118"/>
    </location>
</feature>
<proteinExistence type="predicted"/>
<dbReference type="EMBL" id="CP009518">
    <property type="protein sequence ID" value="AKB85338.1"/>
    <property type="molecule type" value="Genomic_DNA"/>
</dbReference>
<dbReference type="HOGENOM" id="CLU_127592_3_0_2"/>
<gene>
    <name evidence="2" type="ORF">MCMEM_1285</name>
</gene>
<evidence type="ECO:0000259" key="1">
    <source>
        <dbReference type="PROSITE" id="PS51819"/>
    </source>
</evidence>
<evidence type="ECO:0000313" key="3">
    <source>
        <dbReference type="Proteomes" id="UP000033048"/>
    </source>
</evidence>
<dbReference type="InterPro" id="IPR037523">
    <property type="entry name" value="VOC_core"/>
</dbReference>
<dbReference type="Proteomes" id="UP000033048">
    <property type="component" value="Chromosome"/>
</dbReference>
<evidence type="ECO:0000313" key="2">
    <source>
        <dbReference type="EMBL" id="AKB85338.1"/>
    </source>
</evidence>
<dbReference type="OrthoDB" id="134577at2157"/>
<dbReference type="AlphaFoldDB" id="A0A0E3SS83"/>
<accession>A0A0E3SS83</accession>
<name>A0A0E3SS83_METMT</name>
<keyword evidence="3" id="KW-1185">Reference proteome</keyword>
<dbReference type="InterPro" id="IPR004360">
    <property type="entry name" value="Glyas_Fos-R_dOase_dom"/>
</dbReference>
<dbReference type="InterPro" id="IPR052164">
    <property type="entry name" value="Anthracycline_SecMetBiosynth"/>
</dbReference>
<dbReference type="KEGG" id="mmet:MCMEM_1285"/>
<organism evidence="2 3">
    <name type="scientific">Methanococcoides methylutens MM1</name>
    <dbReference type="NCBI Taxonomy" id="1434104"/>
    <lineage>
        <taxon>Archaea</taxon>
        <taxon>Methanobacteriati</taxon>
        <taxon>Methanobacteriota</taxon>
        <taxon>Stenosarchaea group</taxon>
        <taxon>Methanomicrobia</taxon>
        <taxon>Methanosarcinales</taxon>
        <taxon>Methanosarcinaceae</taxon>
        <taxon>Methanococcoides</taxon>
    </lineage>
</organism>
<dbReference type="InterPro" id="IPR029068">
    <property type="entry name" value="Glyas_Bleomycin-R_OHBP_Dase"/>
</dbReference>
<dbReference type="CDD" id="cd07247">
    <property type="entry name" value="SgaA_N_like"/>
    <property type="match status" value="1"/>
</dbReference>
<sequence length="123" mass="13909">MPAIAHFDLPADDLERARKFYTELFDWKIEKVEGPFEYYSIETTDLEGNPGVAGGMGLRGSPEQRITNFVEVISVDEYCDRVKELGGMVLQTKMPVPGYGYLAVCMDTEENTFGLWEIDENAE</sequence>
<dbReference type="GeneID" id="24893829"/>
<dbReference type="PANTHER" id="PTHR33993:SF2">
    <property type="entry name" value="VOC DOMAIN-CONTAINING PROTEIN"/>
    <property type="match status" value="1"/>
</dbReference>
<dbReference type="PANTHER" id="PTHR33993">
    <property type="entry name" value="GLYOXALASE-RELATED"/>
    <property type="match status" value="1"/>
</dbReference>
<dbReference type="SUPFAM" id="SSF54593">
    <property type="entry name" value="Glyoxalase/Bleomycin resistance protein/Dihydroxybiphenyl dioxygenase"/>
    <property type="match status" value="1"/>
</dbReference>
<dbReference type="Gene3D" id="3.10.180.10">
    <property type="entry name" value="2,3-Dihydroxybiphenyl 1,2-Dioxygenase, domain 1"/>
    <property type="match status" value="1"/>
</dbReference>
<dbReference type="STRING" id="1434104.MCMEM_1285"/>
<dbReference type="PROSITE" id="PS51819">
    <property type="entry name" value="VOC"/>
    <property type="match status" value="1"/>
</dbReference>
<dbReference type="Pfam" id="PF00903">
    <property type="entry name" value="Glyoxalase"/>
    <property type="match status" value="1"/>
</dbReference>
<dbReference type="RefSeq" id="WP_048205443.1">
    <property type="nucleotide sequence ID" value="NZ_CP009518.1"/>
</dbReference>
<protein>
    <submittedName>
        <fullName evidence="2">Glyoxalase</fullName>
    </submittedName>
</protein>
<reference evidence="2 3" key="1">
    <citation type="submission" date="2014-07" db="EMBL/GenBank/DDBJ databases">
        <title>Methanogenic archaea and the global carbon cycle.</title>
        <authorList>
            <person name="Henriksen J.R."/>
            <person name="Luke J."/>
            <person name="Reinhart S."/>
            <person name="Benedict M.N."/>
            <person name="Youngblut N.D."/>
            <person name="Metcalf M.E."/>
            <person name="Whitaker R.J."/>
            <person name="Metcalf W.W."/>
        </authorList>
    </citation>
    <scope>NUCLEOTIDE SEQUENCE [LARGE SCALE GENOMIC DNA]</scope>
    <source>
        <strain evidence="2 3">MM1</strain>
    </source>
</reference>